<accession>A0A077AZ27</accession>
<comment type="similarity">
    <text evidence="7">Belongs to the UvrC family.</text>
</comment>
<dbReference type="Pfam" id="PF14520">
    <property type="entry name" value="HHH_5"/>
    <property type="match status" value="1"/>
</dbReference>
<dbReference type="FunFam" id="3.40.1440.10:FF:000001">
    <property type="entry name" value="UvrABC system protein C"/>
    <property type="match status" value="1"/>
</dbReference>
<dbReference type="GO" id="GO:0009432">
    <property type="term" value="P:SOS response"/>
    <property type="evidence" value="ECO:0007669"/>
    <property type="project" value="UniProtKB-UniRule"/>
</dbReference>
<proteinExistence type="inferred from homology"/>
<evidence type="ECO:0000256" key="1">
    <source>
        <dbReference type="ARBA" id="ARBA00022490"/>
    </source>
</evidence>
<dbReference type="Gene3D" id="1.10.150.20">
    <property type="entry name" value="5' to 3' exonuclease, C-terminal subdomain"/>
    <property type="match status" value="1"/>
</dbReference>
<evidence type="ECO:0000256" key="6">
    <source>
        <dbReference type="ARBA" id="ARBA00023236"/>
    </source>
</evidence>
<dbReference type="SMART" id="SM00465">
    <property type="entry name" value="GIYc"/>
    <property type="match status" value="1"/>
</dbReference>
<dbReference type="GO" id="GO:0006289">
    <property type="term" value="P:nucleotide-excision repair"/>
    <property type="evidence" value="ECO:0007669"/>
    <property type="project" value="UniProtKB-UniRule"/>
</dbReference>
<dbReference type="PANTHER" id="PTHR30562">
    <property type="entry name" value="UVRC/OXIDOREDUCTASE"/>
    <property type="match status" value="1"/>
</dbReference>
<evidence type="ECO:0000259" key="8">
    <source>
        <dbReference type="PROSITE" id="PS50151"/>
    </source>
</evidence>
<feature type="domain" description="UVR" evidence="8">
    <location>
        <begin position="214"/>
        <end position="249"/>
    </location>
</feature>
<dbReference type="NCBIfam" id="NF001824">
    <property type="entry name" value="PRK00558.1-5"/>
    <property type="match status" value="1"/>
</dbReference>
<dbReference type="Pfam" id="PF22920">
    <property type="entry name" value="UvrC_RNaseH"/>
    <property type="match status" value="1"/>
</dbReference>
<dbReference type="InterPro" id="IPR010994">
    <property type="entry name" value="RuvA_2-like"/>
</dbReference>
<dbReference type="HAMAP" id="MF_00203">
    <property type="entry name" value="UvrC"/>
    <property type="match status" value="1"/>
</dbReference>
<dbReference type="GO" id="GO:0003677">
    <property type="term" value="F:DNA binding"/>
    <property type="evidence" value="ECO:0007669"/>
    <property type="project" value="UniProtKB-UniRule"/>
</dbReference>
<dbReference type="InterPro" id="IPR050066">
    <property type="entry name" value="UvrABC_protein_C"/>
</dbReference>
<dbReference type="Gene3D" id="4.10.860.10">
    <property type="entry name" value="UVR domain"/>
    <property type="match status" value="1"/>
</dbReference>
<dbReference type="OrthoDB" id="9804933at2"/>
<dbReference type="EMBL" id="CP008941">
    <property type="protein sequence ID" value="AIK95945.1"/>
    <property type="molecule type" value="Genomic_DNA"/>
</dbReference>
<dbReference type="GO" id="GO:0009381">
    <property type="term" value="F:excinuclease ABC activity"/>
    <property type="evidence" value="ECO:0007669"/>
    <property type="project" value="UniProtKB-UniRule"/>
</dbReference>
<comment type="function">
    <text evidence="7">The UvrABC repair system catalyzes the recognition and processing of DNA lesions. UvrC both incises the 5' and 3' sides of the lesion. The N-terminal half is responsible for the 3' incision and the C-terminal half is responsible for the 5' incision.</text>
</comment>
<gene>
    <name evidence="7" type="primary">uvrC</name>
    <name evidence="11" type="ORF">ID47_03125</name>
</gene>
<dbReference type="SUPFAM" id="SSF47781">
    <property type="entry name" value="RuvA domain 2-like"/>
    <property type="match status" value="1"/>
</dbReference>
<evidence type="ECO:0000256" key="2">
    <source>
        <dbReference type="ARBA" id="ARBA00022763"/>
    </source>
</evidence>
<keyword evidence="1 7" id="KW-0963">Cytoplasm</keyword>
<dbReference type="KEGG" id="paca:ID47_03125"/>
<dbReference type="HOGENOM" id="CLU_014841_3_0_5"/>
<evidence type="ECO:0000256" key="3">
    <source>
        <dbReference type="ARBA" id="ARBA00022769"/>
    </source>
</evidence>
<dbReference type="AlphaFoldDB" id="A0A077AZ27"/>
<keyword evidence="3 7" id="KW-0228">DNA excision</keyword>
<evidence type="ECO:0000256" key="4">
    <source>
        <dbReference type="ARBA" id="ARBA00022881"/>
    </source>
</evidence>
<keyword evidence="2 7" id="KW-0227">DNA damage</keyword>
<keyword evidence="5 7" id="KW-0234">DNA repair</keyword>
<dbReference type="Pfam" id="PF01541">
    <property type="entry name" value="GIY-YIG"/>
    <property type="match status" value="1"/>
</dbReference>
<dbReference type="InterPro" id="IPR001943">
    <property type="entry name" value="UVR_dom"/>
</dbReference>
<dbReference type="CDD" id="cd10434">
    <property type="entry name" value="GIY-YIG_UvrC_Cho"/>
    <property type="match status" value="1"/>
</dbReference>
<comment type="subunit">
    <text evidence="7">Interacts with UvrB in an incision complex.</text>
</comment>
<dbReference type="InterPro" id="IPR000305">
    <property type="entry name" value="GIY-YIG_endonuc"/>
</dbReference>
<dbReference type="RefSeq" id="WP_038463662.1">
    <property type="nucleotide sequence ID" value="NZ_CP008941.1"/>
</dbReference>
<sequence length="617" mass="69897">MTSDLKLSALETGIDIIKSVVKTLPDKPGVYRMYNKNDDPLYIGKAKSLKKRVVSYTKTEQLPIRLQRMVAETIRMEIVTTHSEIEALLLESNLIKKLQPRYNILLKDDKSFPYVLITQDHKYARIAKHRGPQQVKGRYFGPFASNAAVDESLILLQKIFLLRNCSDSFFAARTRPCLQYHIKRCSAPCVKKITASEYNESVKQAVDFISGKSSKVQEYLAAKMHTASEDLDYETAALYRDRIAIITRLIARQRINVEGISDCDIVAIVDNSGQTCVQVFFFRHGRNFGTESFFLAHTQGATIEEKLEAFLNQFYADREPPKKVLLSHKPEEFDLIKSSCREHFGKAISWEIPRLGKKKELIDHALSNAKDAISRKVNESASMGRLFDEVATTFGLENRPSRIEIYDNSHVQGTHPYGVMVVADETGFNRKAYRKFAIKSAQPGHGGDDYAMMREVLSRRFARAEQEDWQLPELMLIDGGLGQLNAVLQVMEELEIQGVTIVGIAKGEQRNAGREKFFMPAQEPFTLEHNSPTLHFLQRLRDEAHRFAIGTHRAGRQKSMVKSKLDEIAGIGPKRKKALLHHFGSVRGISAASIHDLMVVDGINETVAKIIYSHFHD</sequence>
<evidence type="ECO:0000313" key="12">
    <source>
        <dbReference type="Proteomes" id="UP000028926"/>
    </source>
</evidence>
<dbReference type="PANTHER" id="PTHR30562:SF1">
    <property type="entry name" value="UVRABC SYSTEM PROTEIN C"/>
    <property type="match status" value="1"/>
</dbReference>
<dbReference type="PROSITE" id="PS50151">
    <property type="entry name" value="UVR"/>
    <property type="match status" value="1"/>
</dbReference>
<dbReference type="InterPro" id="IPR004791">
    <property type="entry name" value="UvrC"/>
</dbReference>
<dbReference type="GO" id="GO:0005737">
    <property type="term" value="C:cytoplasm"/>
    <property type="evidence" value="ECO:0007669"/>
    <property type="project" value="UniProtKB-SubCell"/>
</dbReference>
<feature type="domain" description="UvrC family homology region profile" evidence="10">
    <location>
        <begin position="265"/>
        <end position="491"/>
    </location>
</feature>
<dbReference type="InterPro" id="IPR038476">
    <property type="entry name" value="UvrC_RNase_H_dom_sf"/>
</dbReference>
<dbReference type="Gene3D" id="3.40.1440.10">
    <property type="entry name" value="GIY-YIG endonuclease"/>
    <property type="match status" value="1"/>
</dbReference>
<dbReference type="STRING" id="91604.ID47_03125"/>
<evidence type="ECO:0000256" key="7">
    <source>
        <dbReference type="HAMAP-Rule" id="MF_00203"/>
    </source>
</evidence>
<dbReference type="NCBIfam" id="TIGR00194">
    <property type="entry name" value="uvrC"/>
    <property type="match status" value="1"/>
</dbReference>
<dbReference type="Pfam" id="PF08459">
    <property type="entry name" value="UvrC_RNaseH_dom"/>
    <property type="match status" value="1"/>
</dbReference>
<evidence type="ECO:0000259" key="10">
    <source>
        <dbReference type="PROSITE" id="PS50165"/>
    </source>
</evidence>
<dbReference type="PROSITE" id="PS50164">
    <property type="entry name" value="GIY_YIG"/>
    <property type="match status" value="1"/>
</dbReference>
<feature type="domain" description="GIY-YIG" evidence="9">
    <location>
        <begin position="26"/>
        <end position="104"/>
    </location>
</feature>
<evidence type="ECO:0000259" key="9">
    <source>
        <dbReference type="PROSITE" id="PS50164"/>
    </source>
</evidence>
<dbReference type="InterPro" id="IPR001162">
    <property type="entry name" value="UvrC_RNase_H_dom"/>
</dbReference>
<dbReference type="SUPFAM" id="SSF46600">
    <property type="entry name" value="C-terminal UvrC-binding domain of UvrB"/>
    <property type="match status" value="1"/>
</dbReference>
<dbReference type="Gene3D" id="3.30.420.340">
    <property type="entry name" value="UvrC, RNAse H endonuclease domain"/>
    <property type="match status" value="1"/>
</dbReference>
<dbReference type="SUPFAM" id="SSF82771">
    <property type="entry name" value="GIY-YIG endonuclease"/>
    <property type="match status" value="1"/>
</dbReference>
<keyword evidence="6 7" id="KW-0742">SOS response</keyword>
<organism evidence="11 12">
    <name type="scientific">Candidatus Odyssella acanthamoebae</name>
    <dbReference type="NCBI Taxonomy" id="91604"/>
    <lineage>
        <taxon>Bacteria</taxon>
        <taxon>Pseudomonadati</taxon>
        <taxon>Pseudomonadota</taxon>
        <taxon>Alphaproteobacteria</taxon>
        <taxon>Holosporales</taxon>
        <taxon>Candidatus Paracaedibacteraceae</taxon>
        <taxon>Candidatus Odyssella</taxon>
    </lineage>
</organism>
<dbReference type="InterPro" id="IPR036876">
    <property type="entry name" value="UVR_dom_sf"/>
</dbReference>
<dbReference type="FunFam" id="3.30.420.340:FF:000001">
    <property type="entry name" value="UvrABC system protein C"/>
    <property type="match status" value="1"/>
</dbReference>
<name>A0A077AZ27_9PROT</name>
<dbReference type="InterPro" id="IPR035901">
    <property type="entry name" value="GIY-YIG_endonuc_sf"/>
</dbReference>
<keyword evidence="12" id="KW-1185">Reference proteome</keyword>
<dbReference type="eggNOG" id="COG0322">
    <property type="taxonomic scope" value="Bacteria"/>
</dbReference>
<dbReference type="PROSITE" id="PS50165">
    <property type="entry name" value="UVRC"/>
    <property type="match status" value="1"/>
</dbReference>
<dbReference type="GO" id="GO:0009380">
    <property type="term" value="C:excinuclease repair complex"/>
    <property type="evidence" value="ECO:0007669"/>
    <property type="project" value="InterPro"/>
</dbReference>
<comment type="subcellular location">
    <subcellularLocation>
        <location evidence="7">Cytoplasm</location>
    </subcellularLocation>
</comment>
<dbReference type="InterPro" id="IPR047296">
    <property type="entry name" value="GIY-YIG_UvrC_Cho"/>
</dbReference>
<dbReference type="Proteomes" id="UP000028926">
    <property type="component" value="Chromosome"/>
</dbReference>
<evidence type="ECO:0000313" key="11">
    <source>
        <dbReference type="EMBL" id="AIK95945.1"/>
    </source>
</evidence>
<keyword evidence="4 7" id="KW-0267">Excision nuclease</keyword>
<evidence type="ECO:0000256" key="5">
    <source>
        <dbReference type="ARBA" id="ARBA00023204"/>
    </source>
</evidence>
<protein>
    <recommendedName>
        <fullName evidence="7">UvrABC system protein C</fullName>
        <shortName evidence="7">Protein UvrC</shortName>
    </recommendedName>
    <alternativeName>
        <fullName evidence="7">Excinuclease ABC subunit C</fullName>
    </alternativeName>
</protein>
<reference evidence="11 12" key="1">
    <citation type="submission" date="2014-07" db="EMBL/GenBank/DDBJ databases">
        <title>Comparative genomic insights into amoeba endosymbionts belonging to the families of Holosporaceae and Candidatus Midichloriaceae within Rickettsiales.</title>
        <authorList>
            <person name="Wang Z."/>
            <person name="Wu M."/>
        </authorList>
    </citation>
    <scope>NUCLEOTIDE SEQUENCE [LARGE SCALE GENOMIC DNA]</scope>
    <source>
        <strain evidence="11">PRA3</strain>
    </source>
</reference>
<dbReference type="Pfam" id="PF02151">
    <property type="entry name" value="UVR"/>
    <property type="match status" value="1"/>
</dbReference>